<dbReference type="SUPFAM" id="SSF53335">
    <property type="entry name" value="S-adenosyl-L-methionine-dependent methyltransferases"/>
    <property type="match status" value="1"/>
</dbReference>
<reference evidence="1 2" key="1">
    <citation type="submission" date="2018-08" db="EMBL/GenBank/DDBJ databases">
        <title>Whole Genome Sequence of the Moderate Halophilic Marine Bacterium Marinobacter litoralis Sw-45.</title>
        <authorList>
            <person name="Musa H."/>
        </authorList>
    </citation>
    <scope>NUCLEOTIDE SEQUENCE [LARGE SCALE GENOMIC DNA]</scope>
    <source>
        <strain evidence="1 2">Sw-45</strain>
    </source>
</reference>
<accession>A0A3M2RGI1</accession>
<organism evidence="1 2">
    <name type="scientific">Marinobacter litoralis</name>
    <dbReference type="NCBI Taxonomy" id="187981"/>
    <lineage>
        <taxon>Bacteria</taxon>
        <taxon>Pseudomonadati</taxon>
        <taxon>Pseudomonadota</taxon>
        <taxon>Gammaproteobacteria</taxon>
        <taxon>Pseudomonadales</taxon>
        <taxon>Marinobacteraceae</taxon>
        <taxon>Marinobacter</taxon>
    </lineage>
</organism>
<evidence type="ECO:0000313" key="1">
    <source>
        <dbReference type="EMBL" id="RMJ04284.1"/>
    </source>
</evidence>
<dbReference type="NCBIfam" id="TIGR04345">
    <property type="entry name" value="ovoA_Cterm"/>
    <property type="match status" value="1"/>
</dbReference>
<evidence type="ECO:0000313" key="2">
    <source>
        <dbReference type="Proteomes" id="UP000265903"/>
    </source>
</evidence>
<keyword evidence="1" id="KW-0808">Transferase</keyword>
<dbReference type="AlphaFoldDB" id="A0A3M2RGI1"/>
<dbReference type="Pfam" id="PF13489">
    <property type="entry name" value="Methyltransf_23"/>
    <property type="match status" value="1"/>
</dbReference>
<sequence length="256" mass="29216">MTLSAPQPHAYYESNRLLAEYAEFHFGDTWYGVENFPKALAERALDAMENKPTGKALDLGCACGRASFELARQFSKVEGIDFSANFVNLASEMAKQGSVRYPLTEEGELVSERTRSLKDLGLDASAPKVSFHQGDACNLEERFTRYDLVLAANLIDRLYKPKRFLNSIHQRINNGGILLIASPYTWLEEHTPKEEWIGGFKKDGEDYTTLDGLKELLTPNFRLIQAPEKVPFVIRETQHKYQHTLSEVTLWERRPR</sequence>
<name>A0A3M2RGI1_9GAMM</name>
<dbReference type="GO" id="GO:0032259">
    <property type="term" value="P:methylation"/>
    <property type="evidence" value="ECO:0007669"/>
    <property type="project" value="UniProtKB-KW"/>
</dbReference>
<dbReference type="Gene3D" id="3.40.50.150">
    <property type="entry name" value="Vaccinia Virus protein VP39"/>
    <property type="match status" value="1"/>
</dbReference>
<dbReference type="CDD" id="cd02440">
    <property type="entry name" value="AdoMet_MTases"/>
    <property type="match status" value="1"/>
</dbReference>
<keyword evidence="2" id="KW-1185">Reference proteome</keyword>
<keyword evidence="1" id="KW-0830">Ubiquinone</keyword>
<dbReference type="PANTHER" id="PTHR45445">
    <property type="match status" value="1"/>
</dbReference>
<dbReference type="GO" id="GO:0008168">
    <property type="term" value="F:methyltransferase activity"/>
    <property type="evidence" value="ECO:0007669"/>
    <property type="project" value="UniProtKB-KW"/>
</dbReference>
<gene>
    <name evidence="1" type="ORF">DOQ08_01604</name>
</gene>
<dbReference type="InterPro" id="IPR027625">
    <property type="entry name" value="OvoA_Cterm"/>
</dbReference>
<proteinExistence type="predicted"/>
<comment type="caution">
    <text evidence="1">The sequence shown here is derived from an EMBL/GenBank/DDBJ whole genome shotgun (WGS) entry which is preliminary data.</text>
</comment>
<dbReference type="RefSeq" id="WP_227537547.1">
    <property type="nucleotide sequence ID" value="NZ_QMDL01000002.1"/>
</dbReference>
<dbReference type="InterPro" id="IPR029063">
    <property type="entry name" value="SAM-dependent_MTases_sf"/>
</dbReference>
<dbReference type="PANTHER" id="PTHR45445:SF2">
    <property type="entry name" value="METHYLTRANSFERASE TYPE 11 DOMAIN-CONTAINING PROTEIN"/>
    <property type="match status" value="1"/>
</dbReference>
<dbReference type="EMBL" id="QMDL01000002">
    <property type="protein sequence ID" value="RMJ04284.1"/>
    <property type="molecule type" value="Genomic_DNA"/>
</dbReference>
<protein>
    <submittedName>
        <fullName evidence="1">Bifunctional 3-demethylubiquinone-9 3-methyltransferase/ 2-octaprenyl-6-hydroxy phenol methylase</fullName>
    </submittedName>
</protein>
<keyword evidence="1" id="KW-0489">Methyltransferase</keyword>
<dbReference type="Proteomes" id="UP000265903">
    <property type="component" value="Unassembled WGS sequence"/>
</dbReference>